<evidence type="ECO:0000313" key="10">
    <source>
        <dbReference type="Proteomes" id="UP000184203"/>
    </source>
</evidence>
<accession>E7QYP6</accession>
<feature type="domain" description="Calcineurin-like phosphoesterase" evidence="6">
    <location>
        <begin position="47"/>
        <end position="253"/>
    </location>
</feature>
<evidence type="ECO:0000256" key="2">
    <source>
        <dbReference type="ARBA" id="ARBA00022801"/>
    </source>
</evidence>
<keyword evidence="2" id="KW-0378">Hydrolase</keyword>
<dbReference type="InterPro" id="IPR050884">
    <property type="entry name" value="CNP_phosphodiesterase-III"/>
</dbReference>
<dbReference type="Pfam" id="PF00149">
    <property type="entry name" value="Metallophos"/>
    <property type="match status" value="1"/>
</dbReference>
<evidence type="ECO:0000256" key="1">
    <source>
        <dbReference type="ARBA" id="ARBA00022723"/>
    </source>
</evidence>
<dbReference type="PANTHER" id="PTHR42988">
    <property type="entry name" value="PHOSPHOHYDROLASE"/>
    <property type="match status" value="1"/>
</dbReference>
<evidence type="ECO:0000256" key="4">
    <source>
        <dbReference type="ARBA" id="ARBA00025742"/>
    </source>
</evidence>
<evidence type="ECO:0000313" key="7">
    <source>
        <dbReference type="EMBL" id="EFW90312.1"/>
    </source>
</evidence>
<keyword evidence="10" id="KW-1185">Reference proteome</keyword>
<dbReference type="Proteomes" id="UP000184203">
    <property type="component" value="Unassembled WGS sequence"/>
</dbReference>
<sequence>MIEDGTAAGLRNESHPTEAVSESPSENADAGPLFARFSHPRSATRTTVAVVSDAHVSTEKRGTWKVFHRTRDRFETVIADANAREVDAVVFAGDLTEDGSVADFETVRSLLSDLDAPHVAVPGNHDVPKSFDSHETPPLSSFESAFTPDGFPFHERVGGVDVIGLNSASTPDGTLSDCHDGRISADQLAWLDDTLPKTDAPIVVSHHNLPGLCDETDAHSWRSSFPIRNATDVADVLSEHDVPLHVSGHLHVPAIAETRGVRELVAPSLCSFPQAYLLFEIGPLGTAVRFVPTADPAGTREAYMHAKKDSARSDALAEMTLDRLASLPLENEPLLVTNRSA</sequence>
<dbReference type="EMBL" id="AEMG01000028">
    <property type="protein sequence ID" value="EFW90312.1"/>
    <property type="molecule type" value="Genomic_DNA"/>
</dbReference>
<dbReference type="GO" id="GO:0046872">
    <property type="term" value="F:metal ion binding"/>
    <property type="evidence" value="ECO:0007669"/>
    <property type="project" value="UniProtKB-KW"/>
</dbReference>
<evidence type="ECO:0000259" key="6">
    <source>
        <dbReference type="Pfam" id="PF00149"/>
    </source>
</evidence>
<evidence type="ECO:0000313" key="9">
    <source>
        <dbReference type="Proteomes" id="UP000003751"/>
    </source>
</evidence>
<dbReference type="eggNOG" id="arCOG01153">
    <property type="taxonomic scope" value="Archaea"/>
</dbReference>
<evidence type="ECO:0000256" key="5">
    <source>
        <dbReference type="SAM" id="MobiDB-lite"/>
    </source>
</evidence>
<feature type="region of interest" description="Disordered" evidence="5">
    <location>
        <begin position="1"/>
        <end position="33"/>
    </location>
</feature>
<organism evidence="7 9">
    <name type="scientific">Haladaptatus paucihalophilus DX253</name>
    <dbReference type="NCBI Taxonomy" id="797209"/>
    <lineage>
        <taxon>Archaea</taxon>
        <taxon>Methanobacteriati</taxon>
        <taxon>Methanobacteriota</taxon>
        <taxon>Stenosarchaea group</taxon>
        <taxon>Halobacteria</taxon>
        <taxon>Halobacteriales</taxon>
        <taxon>Haladaptataceae</taxon>
        <taxon>Haladaptatus</taxon>
    </lineage>
</organism>
<evidence type="ECO:0000256" key="3">
    <source>
        <dbReference type="ARBA" id="ARBA00023004"/>
    </source>
</evidence>
<proteinExistence type="inferred from homology"/>
<keyword evidence="1" id="KW-0479">Metal-binding</keyword>
<dbReference type="AlphaFoldDB" id="E7QYP6"/>
<dbReference type="Proteomes" id="UP000003751">
    <property type="component" value="Unassembled WGS sequence"/>
</dbReference>
<dbReference type="PANTHER" id="PTHR42988:SF2">
    <property type="entry name" value="CYCLIC NUCLEOTIDE PHOSPHODIESTERASE CBUA0032-RELATED"/>
    <property type="match status" value="1"/>
</dbReference>
<dbReference type="OrthoDB" id="7513at2157"/>
<reference evidence="7 9" key="1">
    <citation type="journal article" date="2014" name="ISME J.">
        <title>Trehalose/2-sulfotrehalose biosynthesis and glycine-betaine uptake are widely spread mechanisms for osmoadaptation in the Halobacteriales.</title>
        <authorList>
            <person name="Youssef N.H."/>
            <person name="Savage-Ashlock K.N."/>
            <person name="McCully A.L."/>
            <person name="Luedtke B."/>
            <person name="Shaw E.I."/>
            <person name="Hoff W.D."/>
            <person name="Elshahed M.S."/>
        </authorList>
    </citation>
    <scope>NUCLEOTIDE SEQUENCE [LARGE SCALE GENOMIC DNA]</scope>
    <source>
        <strain evidence="7 9">DX253</strain>
    </source>
</reference>
<reference evidence="10" key="2">
    <citation type="submission" date="2016-11" db="EMBL/GenBank/DDBJ databases">
        <authorList>
            <person name="Varghese N."/>
            <person name="Submissions S."/>
        </authorList>
    </citation>
    <scope>NUCLEOTIDE SEQUENCE [LARGE SCALE GENOMIC DNA]</scope>
    <source>
        <strain evidence="10">DX253</strain>
    </source>
</reference>
<dbReference type="RefSeq" id="WP_007982745.1">
    <property type="nucleotide sequence ID" value="NZ_AEMG01000028.1"/>
</dbReference>
<dbReference type="EMBL" id="FRAN01000001">
    <property type="protein sequence ID" value="SHK00874.1"/>
    <property type="molecule type" value="Genomic_DNA"/>
</dbReference>
<name>E7QYP6_HALPU</name>
<dbReference type="SUPFAM" id="SSF56300">
    <property type="entry name" value="Metallo-dependent phosphatases"/>
    <property type="match status" value="1"/>
</dbReference>
<dbReference type="InterPro" id="IPR004843">
    <property type="entry name" value="Calcineurin-like_PHP"/>
</dbReference>
<reference evidence="8" key="3">
    <citation type="submission" date="2016-11" db="EMBL/GenBank/DDBJ databases">
        <authorList>
            <person name="Jaros S."/>
            <person name="Januszkiewicz K."/>
            <person name="Wedrychowicz H."/>
        </authorList>
    </citation>
    <scope>NUCLEOTIDE SEQUENCE [LARGE SCALE GENOMIC DNA]</scope>
    <source>
        <strain evidence="8">DX253</strain>
    </source>
</reference>
<dbReference type="InterPro" id="IPR029052">
    <property type="entry name" value="Metallo-depent_PP-like"/>
</dbReference>
<dbReference type="GO" id="GO:0016787">
    <property type="term" value="F:hydrolase activity"/>
    <property type="evidence" value="ECO:0007669"/>
    <property type="project" value="UniProtKB-KW"/>
</dbReference>
<dbReference type="STRING" id="797209.GCA_000376445_00677"/>
<protein>
    <submittedName>
        <fullName evidence="8">3',5'-cyclic AMP phosphodiesterase CpdA</fullName>
    </submittedName>
    <submittedName>
        <fullName evidence="7">Metallophosphoesterase</fullName>
    </submittedName>
</protein>
<comment type="similarity">
    <text evidence="4">Belongs to the cyclic nucleotide phosphodiesterase class-III family.</text>
</comment>
<gene>
    <name evidence="8" type="ORF">SAMN05444342_0261</name>
    <name evidence="7" type="ORF">ZOD2009_19683</name>
</gene>
<dbReference type="PATRIC" id="fig|797209.4.peg.3853"/>
<evidence type="ECO:0000313" key="8">
    <source>
        <dbReference type="EMBL" id="SHK00874.1"/>
    </source>
</evidence>
<dbReference type="Gene3D" id="3.60.21.10">
    <property type="match status" value="1"/>
</dbReference>
<keyword evidence="3" id="KW-0408">Iron</keyword>